<protein>
    <submittedName>
        <fullName evidence="2">Uncharacterized protein</fullName>
    </submittedName>
</protein>
<feature type="region of interest" description="Disordered" evidence="1">
    <location>
        <begin position="365"/>
        <end position="384"/>
    </location>
</feature>
<dbReference type="RefSeq" id="WP_344796147.1">
    <property type="nucleotide sequence ID" value="NZ_BAABAU010000002.1"/>
</dbReference>
<proteinExistence type="predicted"/>
<dbReference type="EMBL" id="BAABAU010000002">
    <property type="protein sequence ID" value="GAA4266604.1"/>
    <property type="molecule type" value="Genomic_DNA"/>
</dbReference>
<reference evidence="3" key="1">
    <citation type="journal article" date="2019" name="Int. J. Syst. Evol. Microbiol.">
        <title>The Global Catalogue of Microorganisms (GCM) 10K type strain sequencing project: providing services to taxonomists for standard genome sequencing and annotation.</title>
        <authorList>
            <consortium name="The Broad Institute Genomics Platform"/>
            <consortium name="The Broad Institute Genome Sequencing Center for Infectious Disease"/>
            <person name="Wu L."/>
            <person name="Ma J."/>
        </authorList>
    </citation>
    <scope>NUCLEOTIDE SEQUENCE [LARGE SCALE GENOMIC DNA]</scope>
    <source>
        <strain evidence="3">JCM 17442</strain>
    </source>
</reference>
<comment type="caution">
    <text evidence="2">The sequence shown here is derived from an EMBL/GenBank/DDBJ whole genome shotgun (WGS) entry which is preliminary data.</text>
</comment>
<evidence type="ECO:0000313" key="3">
    <source>
        <dbReference type="Proteomes" id="UP001501594"/>
    </source>
</evidence>
<name>A0ABP8E3H3_9MICO</name>
<organism evidence="2 3">
    <name type="scientific">Frondihabitans peucedani</name>
    <dbReference type="NCBI Taxonomy" id="598626"/>
    <lineage>
        <taxon>Bacteria</taxon>
        <taxon>Bacillati</taxon>
        <taxon>Actinomycetota</taxon>
        <taxon>Actinomycetes</taxon>
        <taxon>Micrococcales</taxon>
        <taxon>Microbacteriaceae</taxon>
        <taxon>Frondihabitans</taxon>
    </lineage>
</organism>
<keyword evidence="3" id="KW-1185">Reference proteome</keyword>
<evidence type="ECO:0000256" key="1">
    <source>
        <dbReference type="SAM" id="MobiDB-lite"/>
    </source>
</evidence>
<sequence length="420" mass="44060">MSKWIGGTLVVLLLVFLLAGATLIGGGGPQTSEACAGTAVNIQTAAAHTAIDGYSGDQLVNATAIMNAGAALGVNTQGQEIGVMTAMGESTLENITYGDKAGPDSRGLFQQRDTWGTLAQRMDPTTAATLFFQRLLKVPNWQSMAPSAAAHAVQINADPNHYTKYFDAAQAVVQALTGGQAACASTVSVSGDAKALAQNLVKGIDNGTITGLAPDHLKEIRWIAEGQTVASCGIDTRILQVITVAYQTFGKIGISDINRACTGQRPGAGNASAHVVNGGGHAVDFYSLGGVVTNGWDANAIKLLKTLDPIMASDSGTGQADCRAAHGDSLTLTNISRQVADSCNHVHVEVDPMGSEPMKFNVKEATSTDKGLENEKHPHQRPRRLPLRLASRCRVPRDPCRRGLLALRGRLPLEPLPALR</sequence>
<accession>A0ABP8E3H3</accession>
<dbReference type="Proteomes" id="UP001501594">
    <property type="component" value="Unassembled WGS sequence"/>
</dbReference>
<feature type="compositionally biased region" description="Basic and acidic residues" evidence="1">
    <location>
        <begin position="366"/>
        <end position="377"/>
    </location>
</feature>
<gene>
    <name evidence="2" type="ORF">GCM10022256_22160</name>
</gene>
<evidence type="ECO:0000313" key="2">
    <source>
        <dbReference type="EMBL" id="GAA4266604.1"/>
    </source>
</evidence>